<dbReference type="GO" id="GO:0005737">
    <property type="term" value="C:cytoplasm"/>
    <property type="evidence" value="ECO:0007669"/>
    <property type="project" value="UniProtKB-ARBA"/>
</dbReference>
<dbReference type="EMBL" id="NDIQ01000021">
    <property type="protein sequence ID" value="PRT55502.1"/>
    <property type="molecule type" value="Genomic_DNA"/>
</dbReference>
<dbReference type="GO" id="GO:0005666">
    <property type="term" value="C:RNA polymerase III complex"/>
    <property type="evidence" value="ECO:0007669"/>
    <property type="project" value="UniProtKB-UniRule"/>
</dbReference>
<evidence type="ECO:0000256" key="4">
    <source>
        <dbReference type="ARBA" id="ARBA00023163"/>
    </source>
</evidence>
<protein>
    <recommendedName>
        <fullName evidence="6">DNA-directed RNA polymerase III subunit RPC6</fullName>
        <shortName evidence="6">RNA polymerase III subunit C6</shortName>
    </recommendedName>
</protein>
<dbReference type="PIRSF" id="PIRSF028763">
    <property type="entry name" value="RNA_pol_Rpc34"/>
    <property type="match status" value="1"/>
</dbReference>
<dbReference type="GO" id="GO:0005654">
    <property type="term" value="C:nucleoplasm"/>
    <property type="evidence" value="ECO:0007669"/>
    <property type="project" value="UniProtKB-ARBA"/>
</dbReference>
<dbReference type="GeneID" id="36516870"/>
<organism evidence="7 8">
    <name type="scientific">Wickerhamiella sorbophila</name>
    <dbReference type="NCBI Taxonomy" id="45607"/>
    <lineage>
        <taxon>Eukaryota</taxon>
        <taxon>Fungi</taxon>
        <taxon>Dikarya</taxon>
        <taxon>Ascomycota</taxon>
        <taxon>Saccharomycotina</taxon>
        <taxon>Dipodascomycetes</taxon>
        <taxon>Dipodascales</taxon>
        <taxon>Trichomonascaceae</taxon>
        <taxon>Wickerhamiella</taxon>
    </lineage>
</organism>
<comment type="similarity">
    <text evidence="2 6">Belongs to the eukaryotic RPC34/RPC39 RNA polymerase subunit family.</text>
</comment>
<proteinExistence type="inferred from homology"/>
<evidence type="ECO:0000256" key="3">
    <source>
        <dbReference type="ARBA" id="ARBA00022478"/>
    </source>
</evidence>
<dbReference type="InterPro" id="IPR007832">
    <property type="entry name" value="RNA_pol_Rpc34"/>
</dbReference>
<dbReference type="Gene3D" id="1.10.10.10">
    <property type="entry name" value="Winged helix-like DNA-binding domain superfamily/Winged helix DNA-binding domain"/>
    <property type="match status" value="1"/>
</dbReference>
<dbReference type="PANTHER" id="PTHR12780">
    <property type="entry name" value="RNA POLYMERASE III DNA DIRECTED , 39KD SUBUNIT-RELATED"/>
    <property type="match status" value="1"/>
</dbReference>
<dbReference type="STRING" id="45607.A0A2T0FKK1"/>
<dbReference type="Pfam" id="PF05158">
    <property type="entry name" value="RNA_pol_Rpc34"/>
    <property type="match status" value="1"/>
</dbReference>
<keyword evidence="4 6" id="KW-0804">Transcription</keyword>
<comment type="subcellular location">
    <subcellularLocation>
        <location evidence="1 6">Nucleus</location>
    </subcellularLocation>
</comment>
<comment type="function">
    <text evidence="6">DNA-dependent RNA polymerase catalyzes the transcription of DNA into RNA using the four ribonucleoside triphosphates as substrates. Specific peripheric component of RNA polymerase III which synthesizes small RNAs, such as 5S rRNA and tRNAs.</text>
</comment>
<dbReference type="AlphaFoldDB" id="A0A2T0FKK1"/>
<keyword evidence="3 6" id="KW-0240">DNA-directed RNA polymerase</keyword>
<evidence type="ECO:0000256" key="2">
    <source>
        <dbReference type="ARBA" id="ARBA00011038"/>
    </source>
</evidence>
<sequence length="283" mass="32116">MTSRQAIELHEAMLLQQSHLFTQAELESLLEEQDKDKLIDFMQELINNQLVKLAQAENVLYYQALSHEEAVKIKNMTPDEAMVYSYIEAAGREGIWTKTIRAKSNLHQHVVTRCLKSLEGQNYIKAVKSVKHPTRKIYMLYALQPSIELTGGPWFTEGELDSDFINTMLTLVWSFIADSTYPQAFQAPFAQMCYPPDYKDFPILEDVHSWIISNKVSTVDLGLADVRALCDVLVYDDKIELTPDGRYKATWSSIKAKHGVTSRGLEGVLDVPEMPPLSDTPSL</sequence>
<keyword evidence="5 6" id="KW-0539">Nucleus</keyword>
<comment type="caution">
    <text evidence="7">The sequence shown here is derived from an EMBL/GenBank/DDBJ whole genome shotgun (WGS) entry which is preliminary data.</text>
</comment>
<evidence type="ECO:0000313" key="7">
    <source>
        <dbReference type="EMBL" id="PRT55502.1"/>
    </source>
</evidence>
<dbReference type="Proteomes" id="UP000238350">
    <property type="component" value="Unassembled WGS sequence"/>
</dbReference>
<dbReference type="GO" id="GO:0006383">
    <property type="term" value="P:transcription by RNA polymerase III"/>
    <property type="evidence" value="ECO:0007669"/>
    <property type="project" value="UniProtKB-UniRule"/>
</dbReference>
<reference evidence="7 8" key="1">
    <citation type="submission" date="2017-04" db="EMBL/GenBank/DDBJ databases">
        <title>Genome sequencing of [Candida] sorbophila.</title>
        <authorList>
            <person name="Ahn J.O."/>
        </authorList>
    </citation>
    <scope>NUCLEOTIDE SEQUENCE [LARGE SCALE GENOMIC DNA]</scope>
    <source>
        <strain evidence="7 8">DS02</strain>
    </source>
</reference>
<evidence type="ECO:0000256" key="1">
    <source>
        <dbReference type="ARBA" id="ARBA00004123"/>
    </source>
</evidence>
<gene>
    <name evidence="7" type="ORF">B9G98_03122</name>
</gene>
<dbReference type="OrthoDB" id="613763at2759"/>
<evidence type="ECO:0000256" key="6">
    <source>
        <dbReference type="PIRNR" id="PIRNR028763"/>
    </source>
</evidence>
<dbReference type="FunFam" id="1.10.10.10:FF:000116">
    <property type="entry name" value="DNA-directed RNA polymerase III subunit RPC6"/>
    <property type="match status" value="1"/>
</dbReference>
<dbReference type="InterPro" id="IPR036388">
    <property type="entry name" value="WH-like_DNA-bd_sf"/>
</dbReference>
<evidence type="ECO:0000313" key="8">
    <source>
        <dbReference type="Proteomes" id="UP000238350"/>
    </source>
</evidence>
<dbReference type="RefSeq" id="XP_024665447.1">
    <property type="nucleotide sequence ID" value="XM_024809679.1"/>
</dbReference>
<dbReference type="SUPFAM" id="SSF46785">
    <property type="entry name" value="Winged helix' DNA-binding domain"/>
    <property type="match status" value="1"/>
</dbReference>
<evidence type="ECO:0000256" key="5">
    <source>
        <dbReference type="ARBA" id="ARBA00023242"/>
    </source>
</evidence>
<dbReference type="InterPro" id="IPR036390">
    <property type="entry name" value="WH_DNA-bd_sf"/>
</dbReference>
<keyword evidence="8" id="KW-1185">Reference proteome</keyword>
<accession>A0A2T0FKK1</accession>
<dbReference type="InterPro" id="IPR016049">
    <property type="entry name" value="RNA_pol_Rpc34-like"/>
</dbReference>
<name>A0A2T0FKK1_9ASCO</name>